<evidence type="ECO:0000256" key="8">
    <source>
        <dbReference type="ARBA" id="ARBA00022771"/>
    </source>
</evidence>
<proteinExistence type="inferred from homology"/>
<keyword evidence="8 14" id="KW-0863">Zinc-finger</keyword>
<dbReference type="Gene3D" id="3.30.40.10">
    <property type="entry name" value="Zinc/RING finger domain, C3HC4 (zinc finger)"/>
    <property type="match status" value="1"/>
</dbReference>
<dbReference type="EMBL" id="JBCGBO010000006">
    <property type="protein sequence ID" value="KAK9194024.1"/>
    <property type="molecule type" value="Genomic_DNA"/>
</dbReference>
<evidence type="ECO:0000256" key="16">
    <source>
        <dbReference type="SAM" id="Phobius"/>
    </source>
</evidence>
<comment type="similarity">
    <text evidence="13">Belongs to the RING-type zinc finger family. ATL subfamily.</text>
</comment>
<evidence type="ECO:0000256" key="7">
    <source>
        <dbReference type="ARBA" id="ARBA00022723"/>
    </source>
</evidence>
<sequence>MMNETTVKASDGFLGSSNIGGFGYGIGVSVGILILITTITLASYFCTRGQQQQQTTNQRSNNNNRGQNDGGADHNQSSIVIDVGLDESTIKSYPKLPYSEARLQKKDSTATCCSICLADYRSSDMLRLLPDCSHLFHVKCVDPWLRLHPTCPVCRTSPLPTPLSTPLAEVVPLAARTD</sequence>
<comment type="caution">
    <text evidence="18">The sequence shown here is derived from an EMBL/GenBank/DDBJ whole genome shotgun (WGS) entry which is preliminary data.</text>
</comment>
<dbReference type="Proteomes" id="UP001428341">
    <property type="component" value="Unassembled WGS sequence"/>
</dbReference>
<evidence type="ECO:0000256" key="9">
    <source>
        <dbReference type="ARBA" id="ARBA00022786"/>
    </source>
</evidence>
<comment type="pathway">
    <text evidence="3">Protein modification; protein ubiquitination.</text>
</comment>
<feature type="compositionally biased region" description="Low complexity" evidence="15">
    <location>
        <begin position="53"/>
        <end position="67"/>
    </location>
</feature>
<evidence type="ECO:0000256" key="12">
    <source>
        <dbReference type="ARBA" id="ARBA00023136"/>
    </source>
</evidence>
<dbReference type="InterPro" id="IPR013083">
    <property type="entry name" value="Znf_RING/FYVE/PHD"/>
</dbReference>
<dbReference type="InterPro" id="IPR001841">
    <property type="entry name" value="Znf_RING"/>
</dbReference>
<evidence type="ECO:0000259" key="17">
    <source>
        <dbReference type="PROSITE" id="PS50089"/>
    </source>
</evidence>
<dbReference type="GO" id="GO:0008270">
    <property type="term" value="F:zinc ion binding"/>
    <property type="evidence" value="ECO:0007669"/>
    <property type="project" value="UniProtKB-KW"/>
</dbReference>
<keyword evidence="6 16" id="KW-0812">Transmembrane</keyword>
<dbReference type="AlphaFoldDB" id="A0AAP0QJ73"/>
<evidence type="ECO:0000256" key="10">
    <source>
        <dbReference type="ARBA" id="ARBA00022833"/>
    </source>
</evidence>
<evidence type="ECO:0000256" key="6">
    <source>
        <dbReference type="ARBA" id="ARBA00022692"/>
    </source>
</evidence>
<keyword evidence="5" id="KW-0808">Transferase</keyword>
<dbReference type="InterPro" id="IPR045899">
    <property type="entry name" value="ATL71-like"/>
</dbReference>
<dbReference type="GO" id="GO:0061630">
    <property type="term" value="F:ubiquitin protein ligase activity"/>
    <property type="evidence" value="ECO:0007669"/>
    <property type="project" value="UniProtKB-EC"/>
</dbReference>
<evidence type="ECO:0000256" key="14">
    <source>
        <dbReference type="PROSITE-ProRule" id="PRU00175"/>
    </source>
</evidence>
<dbReference type="PROSITE" id="PS50089">
    <property type="entry name" value="ZF_RING_2"/>
    <property type="match status" value="1"/>
</dbReference>
<evidence type="ECO:0000256" key="15">
    <source>
        <dbReference type="SAM" id="MobiDB-lite"/>
    </source>
</evidence>
<reference evidence="18 19" key="1">
    <citation type="submission" date="2024-05" db="EMBL/GenBank/DDBJ databases">
        <title>Haplotype-resolved chromosome-level genome assembly of Huyou (Citrus changshanensis).</title>
        <authorList>
            <person name="Miao C."/>
            <person name="Chen W."/>
            <person name="Wu Y."/>
            <person name="Wang L."/>
            <person name="Zhao S."/>
            <person name="Grierson D."/>
            <person name="Xu C."/>
            <person name="Chen K."/>
        </authorList>
    </citation>
    <scope>NUCLEOTIDE SEQUENCE [LARGE SCALE GENOMIC DNA]</scope>
    <source>
        <strain evidence="18">01-14</strain>
        <tissue evidence="18">Leaf</tissue>
    </source>
</reference>
<keyword evidence="10" id="KW-0862">Zinc</keyword>
<evidence type="ECO:0000256" key="11">
    <source>
        <dbReference type="ARBA" id="ARBA00022989"/>
    </source>
</evidence>
<keyword evidence="19" id="KW-1185">Reference proteome</keyword>
<keyword evidence="9" id="KW-0833">Ubl conjugation pathway</keyword>
<keyword evidence="7" id="KW-0479">Metal-binding</keyword>
<protein>
    <recommendedName>
        <fullName evidence="4">RING-type E3 ubiquitin transferase</fullName>
        <ecNumber evidence="4">2.3.2.27</ecNumber>
    </recommendedName>
</protein>
<evidence type="ECO:0000256" key="1">
    <source>
        <dbReference type="ARBA" id="ARBA00000900"/>
    </source>
</evidence>
<evidence type="ECO:0000313" key="19">
    <source>
        <dbReference type="Proteomes" id="UP001428341"/>
    </source>
</evidence>
<dbReference type="EC" id="2.3.2.27" evidence="4"/>
<dbReference type="PANTHER" id="PTHR46719">
    <property type="entry name" value="TRANSCRIPTION FACTOR C2H2 FAMILY-RELATED"/>
    <property type="match status" value="1"/>
</dbReference>
<comment type="subcellular location">
    <subcellularLocation>
        <location evidence="2">Membrane</location>
        <topology evidence="2">Single-pass membrane protein</topology>
    </subcellularLocation>
</comment>
<dbReference type="GO" id="GO:0016020">
    <property type="term" value="C:membrane"/>
    <property type="evidence" value="ECO:0007669"/>
    <property type="project" value="UniProtKB-SubCell"/>
</dbReference>
<evidence type="ECO:0000313" key="18">
    <source>
        <dbReference type="EMBL" id="KAK9194024.1"/>
    </source>
</evidence>
<keyword evidence="12 16" id="KW-0472">Membrane</keyword>
<evidence type="ECO:0000256" key="2">
    <source>
        <dbReference type="ARBA" id="ARBA00004167"/>
    </source>
</evidence>
<organism evidence="18 19">
    <name type="scientific">Citrus x changshan-huyou</name>
    <dbReference type="NCBI Taxonomy" id="2935761"/>
    <lineage>
        <taxon>Eukaryota</taxon>
        <taxon>Viridiplantae</taxon>
        <taxon>Streptophyta</taxon>
        <taxon>Embryophyta</taxon>
        <taxon>Tracheophyta</taxon>
        <taxon>Spermatophyta</taxon>
        <taxon>Magnoliopsida</taxon>
        <taxon>eudicotyledons</taxon>
        <taxon>Gunneridae</taxon>
        <taxon>Pentapetalae</taxon>
        <taxon>rosids</taxon>
        <taxon>malvids</taxon>
        <taxon>Sapindales</taxon>
        <taxon>Rutaceae</taxon>
        <taxon>Aurantioideae</taxon>
        <taxon>Citrus</taxon>
    </lineage>
</organism>
<accession>A0AAP0QJ73</accession>
<dbReference type="CDD" id="cd16454">
    <property type="entry name" value="RING-H2_PA-TM-RING"/>
    <property type="match status" value="1"/>
</dbReference>
<keyword evidence="11 16" id="KW-1133">Transmembrane helix</keyword>
<dbReference type="PANTHER" id="PTHR46719:SF7">
    <property type="entry name" value="RING-H2 FINGER PROTEIN ATL71-RELATED"/>
    <property type="match status" value="1"/>
</dbReference>
<comment type="catalytic activity">
    <reaction evidence="1">
        <text>S-ubiquitinyl-[E2 ubiquitin-conjugating enzyme]-L-cysteine + [acceptor protein]-L-lysine = [E2 ubiquitin-conjugating enzyme]-L-cysteine + N(6)-ubiquitinyl-[acceptor protein]-L-lysine.</text>
        <dbReference type="EC" id="2.3.2.27"/>
    </reaction>
</comment>
<feature type="transmembrane region" description="Helical" evidence="16">
    <location>
        <begin position="22"/>
        <end position="45"/>
    </location>
</feature>
<gene>
    <name evidence="18" type="ORF">WN944_004726</name>
</gene>
<name>A0AAP0QJ73_9ROSI</name>
<dbReference type="Pfam" id="PF13639">
    <property type="entry name" value="zf-RING_2"/>
    <property type="match status" value="1"/>
</dbReference>
<feature type="domain" description="RING-type" evidence="17">
    <location>
        <begin position="113"/>
        <end position="155"/>
    </location>
</feature>
<evidence type="ECO:0000256" key="4">
    <source>
        <dbReference type="ARBA" id="ARBA00012483"/>
    </source>
</evidence>
<dbReference type="FunFam" id="3.30.40.10:FF:000187">
    <property type="entry name" value="E3 ubiquitin-protein ligase ATL6"/>
    <property type="match status" value="1"/>
</dbReference>
<dbReference type="SUPFAM" id="SSF57850">
    <property type="entry name" value="RING/U-box"/>
    <property type="match status" value="1"/>
</dbReference>
<evidence type="ECO:0000256" key="13">
    <source>
        <dbReference type="ARBA" id="ARBA00024209"/>
    </source>
</evidence>
<dbReference type="SMART" id="SM00184">
    <property type="entry name" value="RING"/>
    <property type="match status" value="1"/>
</dbReference>
<feature type="region of interest" description="Disordered" evidence="15">
    <location>
        <begin position="53"/>
        <end position="74"/>
    </location>
</feature>
<evidence type="ECO:0000256" key="5">
    <source>
        <dbReference type="ARBA" id="ARBA00022679"/>
    </source>
</evidence>
<evidence type="ECO:0000256" key="3">
    <source>
        <dbReference type="ARBA" id="ARBA00004906"/>
    </source>
</evidence>